<dbReference type="EMBL" id="JADPMR010000001">
    <property type="protein sequence ID" value="MBF9000575.1"/>
    <property type="molecule type" value="Genomic_DNA"/>
</dbReference>
<dbReference type="InterPro" id="IPR030395">
    <property type="entry name" value="GP_PDE_dom"/>
</dbReference>
<accession>A0ABS0GDY4</accession>
<dbReference type="Gene3D" id="3.20.20.190">
    <property type="entry name" value="Phosphatidylinositol (PI) phosphodiesterase"/>
    <property type="match status" value="1"/>
</dbReference>
<keyword evidence="3" id="KW-1185">Reference proteome</keyword>
<evidence type="ECO:0000259" key="1">
    <source>
        <dbReference type="PROSITE" id="PS51704"/>
    </source>
</evidence>
<gene>
    <name evidence="2" type="ORF">I1A42_08375</name>
</gene>
<sequence length="236" mass="26886">MALTIVGHRGVAAHYPENTRVSIQAAIDLGLNWVEVDVQPTKDNILVVCHDHTINRCSDGRGRIDRHTFAELSQHDFGYWFAPQFTGEPLLTLSELLQMANQHHLNLNIEVKVDRHHDVNLVVKLLKAQLASANLTHCKLLLSSFSHAIMRELHQQLSNYPLGVLTSRITRHDIALLDEIDAFSCHTNYQRLRQQHVDKLKQTGRQIWCYTVNDGSDFPLLDQVDAIFSDDPAQFL</sequence>
<organism evidence="2 3">
    <name type="scientific">Vibrio nitrifigilis</name>
    <dbReference type="NCBI Taxonomy" id="2789781"/>
    <lineage>
        <taxon>Bacteria</taxon>
        <taxon>Pseudomonadati</taxon>
        <taxon>Pseudomonadota</taxon>
        <taxon>Gammaproteobacteria</taxon>
        <taxon>Vibrionales</taxon>
        <taxon>Vibrionaceae</taxon>
        <taxon>Vibrio</taxon>
    </lineage>
</organism>
<name>A0ABS0GDY4_9VIBR</name>
<dbReference type="Proteomes" id="UP000597206">
    <property type="component" value="Unassembled WGS sequence"/>
</dbReference>
<dbReference type="PANTHER" id="PTHR46211">
    <property type="entry name" value="GLYCEROPHOSPHORYL DIESTER PHOSPHODIESTERASE"/>
    <property type="match status" value="1"/>
</dbReference>
<dbReference type="PROSITE" id="PS51704">
    <property type="entry name" value="GP_PDE"/>
    <property type="match status" value="1"/>
</dbReference>
<dbReference type="RefSeq" id="WP_196123203.1">
    <property type="nucleotide sequence ID" value="NZ_JADPMR010000001.1"/>
</dbReference>
<proteinExistence type="predicted"/>
<feature type="domain" description="GP-PDE" evidence="1">
    <location>
        <begin position="3"/>
        <end position="236"/>
    </location>
</feature>
<reference evidence="2 3" key="1">
    <citation type="submission" date="2020-11" db="EMBL/GenBank/DDBJ databases">
        <title>Vibrio nitrifigilis sp. nov., a marine nitrogen-fixing bacterium isolated from the lagoon sediment of an islet inside an atoll.</title>
        <authorList>
            <person name="Wang L.-T."/>
            <person name="Shieh W.Y."/>
        </authorList>
    </citation>
    <scope>NUCLEOTIDE SEQUENCE [LARGE SCALE GENOMIC DNA]</scope>
    <source>
        <strain evidence="2 3">NFV-1</strain>
    </source>
</reference>
<dbReference type="SUPFAM" id="SSF51695">
    <property type="entry name" value="PLC-like phosphodiesterases"/>
    <property type="match status" value="1"/>
</dbReference>
<evidence type="ECO:0000313" key="3">
    <source>
        <dbReference type="Proteomes" id="UP000597206"/>
    </source>
</evidence>
<dbReference type="PANTHER" id="PTHR46211:SF1">
    <property type="entry name" value="GLYCEROPHOSPHODIESTER PHOSPHODIESTERASE, CYTOPLASMIC"/>
    <property type="match status" value="1"/>
</dbReference>
<dbReference type="InterPro" id="IPR017946">
    <property type="entry name" value="PLC-like_Pdiesterase_TIM-brl"/>
</dbReference>
<protein>
    <submittedName>
        <fullName evidence="2">Glycerophosphoryl diester phosphodiesterase</fullName>
    </submittedName>
</protein>
<dbReference type="Pfam" id="PF03009">
    <property type="entry name" value="GDPD"/>
    <property type="match status" value="1"/>
</dbReference>
<comment type="caution">
    <text evidence="2">The sequence shown here is derived from an EMBL/GenBank/DDBJ whole genome shotgun (WGS) entry which is preliminary data.</text>
</comment>
<evidence type="ECO:0000313" key="2">
    <source>
        <dbReference type="EMBL" id="MBF9000575.1"/>
    </source>
</evidence>